<dbReference type="Gene3D" id="3.30.70.100">
    <property type="match status" value="1"/>
</dbReference>
<name>A0AAE8ST62_9PEZI</name>
<dbReference type="AlphaFoldDB" id="A0AAE8ST62"/>
<dbReference type="EMBL" id="ONZQ02000002">
    <property type="protein sequence ID" value="SPN99304.1"/>
    <property type="molecule type" value="Genomic_DNA"/>
</dbReference>
<proteinExistence type="predicted"/>
<protein>
    <recommendedName>
        <fullName evidence="3">ABM domain-containing protein</fullName>
    </recommendedName>
</protein>
<accession>A0AAE8ST62</accession>
<reference evidence="1" key="1">
    <citation type="submission" date="2018-03" db="EMBL/GenBank/DDBJ databases">
        <authorList>
            <person name="Guldener U."/>
        </authorList>
    </citation>
    <scope>NUCLEOTIDE SEQUENCE</scope>
</reference>
<sequence length="209" mass="24056">MASTEVTVLQLKPGSTASDSLVHNQLERLRGLLEPQGDSQRIFYWYQQTEDPSYIYIIRECGPSSSEEGCITTLVSRETLSEILGTHFELSRTHTYHVDLPTGAIPADAPLISIGHHKVPWENKELFEKKFANTRHLMDEYVTRERKGAGGWRIDRVDESQGVFVLFVGWESWEQHFNFVKTEVFVEYRKILQLLSGYESRHAKLIEIG</sequence>
<organism evidence="1 2">
    <name type="scientific">Cephalotrichum gorgonifer</name>
    <dbReference type="NCBI Taxonomy" id="2041049"/>
    <lineage>
        <taxon>Eukaryota</taxon>
        <taxon>Fungi</taxon>
        <taxon>Dikarya</taxon>
        <taxon>Ascomycota</taxon>
        <taxon>Pezizomycotina</taxon>
        <taxon>Sordariomycetes</taxon>
        <taxon>Hypocreomycetidae</taxon>
        <taxon>Microascales</taxon>
        <taxon>Microascaceae</taxon>
        <taxon>Cephalotrichum</taxon>
    </lineage>
</organism>
<comment type="caution">
    <text evidence="1">The sequence shown here is derived from an EMBL/GenBank/DDBJ whole genome shotgun (WGS) entry which is preliminary data.</text>
</comment>
<dbReference type="Proteomes" id="UP001187682">
    <property type="component" value="Unassembled WGS sequence"/>
</dbReference>
<evidence type="ECO:0000313" key="1">
    <source>
        <dbReference type="EMBL" id="SPN99304.1"/>
    </source>
</evidence>
<dbReference type="PANTHER" id="PTHR42052">
    <property type="entry name" value="ABM DOMAIN-CONTAINING PROTEIN"/>
    <property type="match status" value="1"/>
</dbReference>
<dbReference type="PANTHER" id="PTHR42052:SF1">
    <property type="entry name" value="ABM DOMAIN-CONTAINING PROTEIN"/>
    <property type="match status" value="1"/>
</dbReference>
<keyword evidence="2" id="KW-1185">Reference proteome</keyword>
<gene>
    <name evidence="1" type="ORF">DNG_02340</name>
</gene>
<evidence type="ECO:0008006" key="3">
    <source>
        <dbReference type="Google" id="ProtNLM"/>
    </source>
</evidence>
<evidence type="ECO:0000313" key="2">
    <source>
        <dbReference type="Proteomes" id="UP001187682"/>
    </source>
</evidence>